<evidence type="ECO:0000313" key="2">
    <source>
        <dbReference type="EMBL" id="KAK1770797.1"/>
    </source>
</evidence>
<organism evidence="2 3">
    <name type="scientific">Phialemonium atrogriseum</name>
    <dbReference type="NCBI Taxonomy" id="1093897"/>
    <lineage>
        <taxon>Eukaryota</taxon>
        <taxon>Fungi</taxon>
        <taxon>Dikarya</taxon>
        <taxon>Ascomycota</taxon>
        <taxon>Pezizomycotina</taxon>
        <taxon>Sordariomycetes</taxon>
        <taxon>Sordariomycetidae</taxon>
        <taxon>Cephalothecales</taxon>
        <taxon>Cephalothecaceae</taxon>
        <taxon>Phialemonium</taxon>
    </lineage>
</organism>
<feature type="compositionally biased region" description="Basic residues" evidence="1">
    <location>
        <begin position="24"/>
        <end position="34"/>
    </location>
</feature>
<proteinExistence type="predicted"/>
<dbReference type="EMBL" id="MU838999">
    <property type="protein sequence ID" value="KAK1770797.1"/>
    <property type="molecule type" value="Genomic_DNA"/>
</dbReference>
<evidence type="ECO:0000313" key="3">
    <source>
        <dbReference type="Proteomes" id="UP001244011"/>
    </source>
</evidence>
<dbReference type="RefSeq" id="XP_060287010.1">
    <property type="nucleotide sequence ID" value="XM_060429622.1"/>
</dbReference>
<keyword evidence="3" id="KW-1185">Reference proteome</keyword>
<feature type="region of interest" description="Disordered" evidence="1">
    <location>
        <begin position="1"/>
        <end position="38"/>
    </location>
</feature>
<accession>A0AAJ0C8R5</accession>
<comment type="caution">
    <text evidence="2">The sequence shown here is derived from an EMBL/GenBank/DDBJ whole genome shotgun (WGS) entry which is preliminary data.</text>
</comment>
<name>A0AAJ0C8R5_9PEZI</name>
<dbReference type="Proteomes" id="UP001244011">
    <property type="component" value="Unassembled WGS sequence"/>
</dbReference>
<reference evidence="2" key="1">
    <citation type="submission" date="2023-06" db="EMBL/GenBank/DDBJ databases">
        <title>Genome-scale phylogeny and comparative genomics of the fungal order Sordariales.</title>
        <authorList>
            <consortium name="Lawrence Berkeley National Laboratory"/>
            <person name="Hensen N."/>
            <person name="Bonometti L."/>
            <person name="Westerberg I."/>
            <person name="Brannstrom I.O."/>
            <person name="Guillou S."/>
            <person name="Cros-Aarteil S."/>
            <person name="Calhoun S."/>
            <person name="Haridas S."/>
            <person name="Kuo A."/>
            <person name="Mondo S."/>
            <person name="Pangilinan J."/>
            <person name="Riley R."/>
            <person name="Labutti K."/>
            <person name="Andreopoulos B."/>
            <person name="Lipzen A."/>
            <person name="Chen C."/>
            <person name="Yanf M."/>
            <person name="Daum C."/>
            <person name="Ng V."/>
            <person name="Clum A."/>
            <person name="Steindorff A."/>
            <person name="Ohm R."/>
            <person name="Martin F."/>
            <person name="Silar P."/>
            <person name="Natvig D."/>
            <person name="Lalanne C."/>
            <person name="Gautier V."/>
            <person name="Ament-Velasquez S.L."/>
            <person name="Kruys A."/>
            <person name="Hutchinson M.I."/>
            <person name="Powell A.J."/>
            <person name="Barry K."/>
            <person name="Miller A.N."/>
            <person name="Grigoriev I.V."/>
            <person name="Debuchy R."/>
            <person name="Gladieux P."/>
            <person name="Thoren M.H."/>
            <person name="Johannesson H."/>
        </authorList>
    </citation>
    <scope>NUCLEOTIDE SEQUENCE</scope>
    <source>
        <strain evidence="2">8032-3</strain>
    </source>
</reference>
<sequence length="238" mass="26045">MPSRYYYDEADDLSIPRRPVPHPPPRRHPRRQPHAHPDIRIATDPDIRLATTITTAADAPHPDAERIYDYIARHLVPAMLAARPERPLQLVLNLGGGALQLGSRWEGLAATAAAAREDVAANMPGWDQDRDRGWDWGRGLSAGARTPGRRRVGYCRGCQRRQLVGLEGYCPDCDPGIGERGGGGGGGGGVWLDGVRHVSTREPWVRREARDPRTGRGRYSGYWSDSEAGGAGYASGAW</sequence>
<dbReference type="AlphaFoldDB" id="A0AAJ0C8R5"/>
<evidence type="ECO:0000256" key="1">
    <source>
        <dbReference type="SAM" id="MobiDB-lite"/>
    </source>
</evidence>
<protein>
    <submittedName>
        <fullName evidence="2">Uncharacterized protein</fullName>
    </submittedName>
</protein>
<gene>
    <name evidence="2" type="ORF">QBC33DRAFT_555303</name>
</gene>
<dbReference type="GeneID" id="85312809"/>